<gene>
    <name evidence="2" type="ORF">GAB14E_3985</name>
</gene>
<feature type="transmembrane region" description="Helical" evidence="1">
    <location>
        <begin position="5"/>
        <end position="25"/>
    </location>
</feature>
<dbReference type="AlphaFoldDB" id="A0A099KE06"/>
<dbReference type="RefSeq" id="WP_156115782.1">
    <property type="nucleotide sequence ID" value="NZ_JQEC01000057.1"/>
</dbReference>
<protein>
    <submittedName>
        <fullName evidence="2">Uncharacterized protein</fullName>
    </submittedName>
</protein>
<keyword evidence="1" id="KW-0472">Membrane</keyword>
<sequence>MENIFAHYGIDWLAISLSLYGAYLLGNKVKVGFIVFAISNVFWCVFYD</sequence>
<evidence type="ECO:0000256" key="1">
    <source>
        <dbReference type="SAM" id="Phobius"/>
    </source>
</evidence>
<dbReference type="OrthoDB" id="7619970at2"/>
<dbReference type="PATRIC" id="fig|28229.3.peg.3956"/>
<reference evidence="2 3" key="1">
    <citation type="submission" date="2014-08" db="EMBL/GenBank/DDBJ databases">
        <title>Genomic and Phenotypic Diversity of Colwellia psychrerythraea strains from Disparate Marine Basins.</title>
        <authorList>
            <person name="Techtmann S.M."/>
            <person name="Stelling S.C."/>
            <person name="Utturkar S.M."/>
            <person name="Alshibli N."/>
            <person name="Harris A."/>
            <person name="Brown S.D."/>
            <person name="Hazen T.C."/>
        </authorList>
    </citation>
    <scope>NUCLEOTIDE SEQUENCE [LARGE SCALE GENOMIC DNA]</scope>
    <source>
        <strain evidence="2 3">GAB14E</strain>
    </source>
</reference>
<dbReference type="EMBL" id="JQEC01000057">
    <property type="protein sequence ID" value="KGJ88989.1"/>
    <property type="molecule type" value="Genomic_DNA"/>
</dbReference>
<evidence type="ECO:0000313" key="2">
    <source>
        <dbReference type="EMBL" id="KGJ88989.1"/>
    </source>
</evidence>
<name>A0A099KE06_COLPS</name>
<feature type="transmembrane region" description="Helical" evidence="1">
    <location>
        <begin position="31"/>
        <end position="47"/>
    </location>
</feature>
<proteinExistence type="predicted"/>
<keyword evidence="1" id="KW-1133">Transmembrane helix</keyword>
<accession>A0A099KE06</accession>
<keyword evidence="1" id="KW-0812">Transmembrane</keyword>
<comment type="caution">
    <text evidence="2">The sequence shown here is derived from an EMBL/GenBank/DDBJ whole genome shotgun (WGS) entry which is preliminary data.</text>
</comment>
<dbReference type="Proteomes" id="UP000029868">
    <property type="component" value="Unassembled WGS sequence"/>
</dbReference>
<organism evidence="2 3">
    <name type="scientific">Colwellia psychrerythraea</name>
    <name type="common">Vibrio psychroerythus</name>
    <dbReference type="NCBI Taxonomy" id="28229"/>
    <lineage>
        <taxon>Bacteria</taxon>
        <taxon>Pseudomonadati</taxon>
        <taxon>Pseudomonadota</taxon>
        <taxon>Gammaproteobacteria</taxon>
        <taxon>Alteromonadales</taxon>
        <taxon>Colwelliaceae</taxon>
        <taxon>Colwellia</taxon>
    </lineage>
</organism>
<evidence type="ECO:0000313" key="3">
    <source>
        <dbReference type="Proteomes" id="UP000029868"/>
    </source>
</evidence>